<dbReference type="InterPro" id="IPR053967">
    <property type="entry name" value="LlgE_F_G-like_D1"/>
</dbReference>
<protein>
    <recommendedName>
        <fullName evidence="3 5">Flagellar hook protein FlgE</fullName>
    </recommendedName>
</protein>
<evidence type="ECO:0000256" key="5">
    <source>
        <dbReference type="RuleBase" id="RU362116"/>
    </source>
</evidence>
<feature type="domain" description="Flagellar hook protein FlgE/F/G-like D1" evidence="9">
    <location>
        <begin position="95"/>
        <end position="148"/>
    </location>
</feature>
<dbReference type="Gene3D" id="2.60.98.20">
    <property type="entry name" value="Flagellar hook protein FlgE"/>
    <property type="match status" value="1"/>
</dbReference>
<feature type="domain" description="Flagellar basal-body/hook protein C-terminal" evidence="7">
    <location>
        <begin position="420"/>
        <end position="464"/>
    </location>
</feature>
<evidence type="ECO:0000256" key="3">
    <source>
        <dbReference type="ARBA" id="ARBA00019015"/>
    </source>
</evidence>
<comment type="similarity">
    <text evidence="2 5">Belongs to the flagella basal body rod proteins family.</text>
</comment>
<dbReference type="Pfam" id="PF07559">
    <property type="entry name" value="FlgE_D2"/>
    <property type="match status" value="1"/>
</dbReference>
<dbReference type="GO" id="GO:0005829">
    <property type="term" value="C:cytosol"/>
    <property type="evidence" value="ECO:0007669"/>
    <property type="project" value="TreeGrafter"/>
</dbReference>
<dbReference type="SUPFAM" id="SSF117143">
    <property type="entry name" value="Flagellar hook protein flgE"/>
    <property type="match status" value="1"/>
</dbReference>
<dbReference type="GO" id="GO:0009424">
    <property type="term" value="C:bacterial-type flagellum hook"/>
    <property type="evidence" value="ECO:0007669"/>
    <property type="project" value="TreeGrafter"/>
</dbReference>
<dbReference type="GO" id="GO:0071978">
    <property type="term" value="P:bacterial-type flagellum-dependent swarming motility"/>
    <property type="evidence" value="ECO:0007669"/>
    <property type="project" value="TreeGrafter"/>
</dbReference>
<evidence type="ECO:0000259" key="8">
    <source>
        <dbReference type="Pfam" id="PF07559"/>
    </source>
</evidence>
<dbReference type="NCBIfam" id="NF004241">
    <property type="entry name" value="PRK05682.1-5"/>
    <property type="match status" value="1"/>
</dbReference>
<comment type="subcellular location">
    <subcellularLocation>
        <location evidence="1 5">Bacterial flagellum basal body</location>
    </subcellularLocation>
</comment>
<dbReference type="PANTHER" id="PTHR30435">
    <property type="entry name" value="FLAGELLAR PROTEIN"/>
    <property type="match status" value="1"/>
</dbReference>
<keyword evidence="10" id="KW-0282">Flagellum</keyword>
<dbReference type="AlphaFoldDB" id="A0A7C3EL34"/>
<evidence type="ECO:0000259" key="7">
    <source>
        <dbReference type="Pfam" id="PF06429"/>
    </source>
</evidence>
<dbReference type="GO" id="GO:0009425">
    <property type="term" value="C:bacterial-type flagellum basal body"/>
    <property type="evidence" value="ECO:0007669"/>
    <property type="project" value="UniProtKB-SubCell"/>
</dbReference>
<dbReference type="InterPro" id="IPR037925">
    <property type="entry name" value="FlgE/F/G-like"/>
</dbReference>
<comment type="function">
    <text evidence="5">A flexible structure which links the flagellar filament to the drive apparatus in the basal body.</text>
</comment>
<keyword evidence="4 5" id="KW-0975">Bacterial flagellum</keyword>
<dbReference type="NCBIfam" id="TIGR03506">
    <property type="entry name" value="FlgEFG_subfam"/>
    <property type="match status" value="1"/>
</dbReference>
<evidence type="ECO:0000256" key="4">
    <source>
        <dbReference type="ARBA" id="ARBA00023143"/>
    </source>
</evidence>
<organism evidence="10">
    <name type="scientific">Gracilinema caldarium</name>
    <dbReference type="NCBI Taxonomy" id="215591"/>
    <lineage>
        <taxon>Bacteria</taxon>
        <taxon>Pseudomonadati</taxon>
        <taxon>Spirochaetota</taxon>
        <taxon>Spirochaetia</taxon>
        <taxon>Spirochaetales</taxon>
        <taxon>Breznakiellaceae</taxon>
        <taxon>Gracilinema</taxon>
    </lineage>
</organism>
<keyword evidence="10" id="KW-0969">Cilium</keyword>
<evidence type="ECO:0000313" key="10">
    <source>
        <dbReference type="EMBL" id="HFH29649.1"/>
    </source>
</evidence>
<keyword evidence="10" id="KW-0966">Cell projection</keyword>
<evidence type="ECO:0000256" key="1">
    <source>
        <dbReference type="ARBA" id="ARBA00004117"/>
    </source>
</evidence>
<dbReference type="InterPro" id="IPR010930">
    <property type="entry name" value="Flg_bb/hook_C_dom"/>
</dbReference>
<dbReference type="EMBL" id="DSVL01000278">
    <property type="protein sequence ID" value="HFH29649.1"/>
    <property type="molecule type" value="Genomic_DNA"/>
</dbReference>
<dbReference type="InterPro" id="IPR037058">
    <property type="entry name" value="Falgellar_hook_FlgE_sf"/>
</dbReference>
<dbReference type="PANTHER" id="PTHR30435:SF1">
    <property type="entry name" value="FLAGELLAR HOOK PROTEIN FLGE"/>
    <property type="match status" value="1"/>
</dbReference>
<sequence>MMRSLYSGVAGLQNHQVRMDVLGNNISNVNTTGFKKGRVNFQDLLYQQMSGAARPTEEVGGVNPKEVGLGMMIASIDTIHTQGSLQTTGVGTDLAIQGQGFFVLKNGEKTFFTRAGAFGLDRDGTLVNPANGLRVQGWMAREVGGTTRIDTARDVEDLIIPVGSKDPAKATTSVNFACNLDKRTPEIPENAGPGAILDGTWSTDFKIYDNFGQEHTLRVDFSRLPGQNNQWQARVTVDPEGQTPTNTAVGLAPGTTAAGGANTFTVNFSNLGTLAGVVDANGNQSPTEGDVNVRVAFDVRGATPGADGNPVRQEFNINLGKIGSVVNTVTQFAEKSSTKAFMQDGYPMGYLENFKIDQSGVITGVYSNGTNRLIGQVAMASFTNPGGLEKAGENTYVVSNNSGLANISPSGIAGKGKLIAGALEMSNVDLAEQFTDMIVTQRGFQANSKTIQTSDQMLQELLTLKR</sequence>
<comment type="caution">
    <text evidence="10">The sequence shown here is derived from an EMBL/GenBank/DDBJ whole genome shotgun (WGS) entry which is preliminary data.</text>
</comment>
<feature type="domain" description="Flagellar hook protein FlgE D2" evidence="8">
    <location>
        <begin position="179"/>
        <end position="346"/>
    </location>
</feature>
<dbReference type="InterPro" id="IPR011491">
    <property type="entry name" value="FlgE_D2"/>
</dbReference>
<proteinExistence type="inferred from homology"/>
<feature type="domain" description="Flagellar basal body rod protein N-terminal" evidence="6">
    <location>
        <begin position="5"/>
        <end position="35"/>
    </location>
</feature>
<evidence type="ECO:0000259" key="6">
    <source>
        <dbReference type="Pfam" id="PF00460"/>
    </source>
</evidence>
<dbReference type="PROSITE" id="PS00588">
    <property type="entry name" value="FLAGELLA_BB_ROD"/>
    <property type="match status" value="1"/>
</dbReference>
<name>A0A7C3EL34_9SPIR</name>
<dbReference type="InterPro" id="IPR001444">
    <property type="entry name" value="Flag_bb_rod_N"/>
</dbReference>
<dbReference type="InterPro" id="IPR020013">
    <property type="entry name" value="Flagellar_FlgE/F/G"/>
</dbReference>
<reference evidence="10" key="1">
    <citation type="journal article" date="2020" name="mSystems">
        <title>Genome- and Community-Level Interaction Insights into Carbon Utilization and Element Cycling Functions of Hydrothermarchaeota in Hydrothermal Sediment.</title>
        <authorList>
            <person name="Zhou Z."/>
            <person name="Liu Y."/>
            <person name="Xu W."/>
            <person name="Pan J."/>
            <person name="Luo Z.H."/>
            <person name="Li M."/>
        </authorList>
    </citation>
    <scope>NUCLEOTIDE SEQUENCE [LARGE SCALE GENOMIC DNA]</scope>
    <source>
        <strain evidence="10">SpSt-503</strain>
    </source>
</reference>
<dbReference type="InterPro" id="IPR019776">
    <property type="entry name" value="Flagellar_basal_body_rod_CS"/>
</dbReference>
<evidence type="ECO:0000256" key="2">
    <source>
        <dbReference type="ARBA" id="ARBA00009677"/>
    </source>
</evidence>
<dbReference type="Pfam" id="PF06429">
    <property type="entry name" value="Flg_bbr_C"/>
    <property type="match status" value="1"/>
</dbReference>
<accession>A0A7C3EL34</accession>
<dbReference type="Pfam" id="PF22692">
    <property type="entry name" value="LlgE_F_G_D1"/>
    <property type="match status" value="1"/>
</dbReference>
<gene>
    <name evidence="10" type="primary">flgE</name>
    <name evidence="10" type="ORF">ENS59_09090</name>
</gene>
<evidence type="ECO:0000259" key="9">
    <source>
        <dbReference type="Pfam" id="PF22692"/>
    </source>
</evidence>
<dbReference type="Pfam" id="PF00460">
    <property type="entry name" value="Flg_bb_rod"/>
    <property type="match status" value="1"/>
</dbReference>